<dbReference type="Proteomes" id="UP000663824">
    <property type="component" value="Unassembled WGS sequence"/>
</dbReference>
<comment type="caution">
    <text evidence="2">The sequence shown here is derived from an EMBL/GenBank/DDBJ whole genome shotgun (WGS) entry which is preliminary data.</text>
</comment>
<feature type="non-terminal residue" evidence="2">
    <location>
        <position position="40"/>
    </location>
</feature>
<gene>
    <name evidence="2" type="ORF">MBJ925_LOCUS27379</name>
    <name evidence="3" type="ORF">SMN809_LOCUS83289</name>
</gene>
<dbReference type="Pfam" id="PF18158">
    <property type="entry name" value="AidB_N"/>
    <property type="match status" value="1"/>
</dbReference>
<name>A0A816VNA3_9BILA</name>
<dbReference type="InterPro" id="IPR041504">
    <property type="entry name" value="AidB_N"/>
</dbReference>
<evidence type="ECO:0000313" key="3">
    <source>
        <dbReference type="EMBL" id="CAF5223368.1"/>
    </source>
</evidence>
<reference evidence="2" key="1">
    <citation type="submission" date="2021-02" db="EMBL/GenBank/DDBJ databases">
        <authorList>
            <person name="Nowell W R."/>
        </authorList>
    </citation>
    <scope>NUCLEOTIDE SEQUENCE</scope>
</reference>
<dbReference type="EMBL" id="CAJNRE010014673">
    <property type="protein sequence ID" value="CAF2129813.1"/>
    <property type="molecule type" value="Genomic_DNA"/>
</dbReference>
<proteinExistence type="predicted"/>
<organism evidence="2 4">
    <name type="scientific">Rotaria magnacalcarata</name>
    <dbReference type="NCBI Taxonomy" id="392030"/>
    <lineage>
        <taxon>Eukaryota</taxon>
        <taxon>Metazoa</taxon>
        <taxon>Spiralia</taxon>
        <taxon>Gnathifera</taxon>
        <taxon>Rotifera</taxon>
        <taxon>Eurotatoria</taxon>
        <taxon>Bdelloidea</taxon>
        <taxon>Philodinida</taxon>
        <taxon>Philodinidae</taxon>
        <taxon>Rotaria</taxon>
    </lineage>
</organism>
<dbReference type="EMBL" id="CAJOBI010354896">
    <property type="protein sequence ID" value="CAF5223368.1"/>
    <property type="molecule type" value="Genomic_DNA"/>
</dbReference>
<dbReference type="AlphaFoldDB" id="A0A816VNA3"/>
<evidence type="ECO:0000313" key="2">
    <source>
        <dbReference type="EMBL" id="CAF2129813.1"/>
    </source>
</evidence>
<evidence type="ECO:0000259" key="1">
    <source>
        <dbReference type="Pfam" id="PF18158"/>
    </source>
</evidence>
<protein>
    <recommendedName>
        <fullName evidence="1">Adaptive response protein AidB N-terminal domain-containing protein</fullName>
    </recommendedName>
</protein>
<dbReference type="Gene3D" id="6.10.250.600">
    <property type="match status" value="1"/>
</dbReference>
<dbReference type="Proteomes" id="UP000676336">
    <property type="component" value="Unassembled WGS sequence"/>
</dbReference>
<accession>A0A816VNA3</accession>
<sequence>MAAELGVYHWFEQGHRANQHTPILNQFDRYGQRIDEVQFH</sequence>
<feature type="domain" description="Adaptive response protein AidB N-terminal" evidence="1">
    <location>
        <begin position="2"/>
        <end position="40"/>
    </location>
</feature>
<evidence type="ECO:0000313" key="4">
    <source>
        <dbReference type="Proteomes" id="UP000663824"/>
    </source>
</evidence>